<name>A0A0W0UA92_9GAMM</name>
<dbReference type="PATRIC" id="fig|45065.4.peg.140"/>
<dbReference type="EMBL" id="LNYC01000003">
    <property type="protein sequence ID" value="KTD04519.1"/>
    <property type="molecule type" value="Genomic_DNA"/>
</dbReference>
<comment type="caution">
    <text evidence="1">The sequence shown here is derived from an EMBL/GenBank/DDBJ whole genome shotgun (WGS) entry which is preliminary data.</text>
</comment>
<accession>A0A0W0UA92</accession>
<keyword evidence="2" id="KW-1185">Reference proteome</keyword>
<sequence>MISFEYCYYIAKVYKDIIGLRNISHFSLNVVDKDGKMSILSLNPQIAYNIFKDGTYRYNGSISPSFYNQYEIYTWDETYSKKYHNLLINNMERKNGIKKGVVLTQKLNNIKLLFSFATKGDGEAFHKDIVESKSFFLAAGYHCFDKVKNILEESSILDDTTEKRKPQKIFLFPEK</sequence>
<proteinExistence type="predicted"/>
<dbReference type="STRING" id="45065.Lgee_0129"/>
<dbReference type="Proteomes" id="UP000054785">
    <property type="component" value="Unassembled WGS sequence"/>
</dbReference>
<evidence type="ECO:0000313" key="2">
    <source>
        <dbReference type="Proteomes" id="UP000054785"/>
    </source>
</evidence>
<protein>
    <submittedName>
        <fullName evidence="1">Putative FlgJ-like protein</fullName>
    </submittedName>
</protein>
<reference evidence="1 2" key="1">
    <citation type="submission" date="2015-11" db="EMBL/GenBank/DDBJ databases">
        <title>Genomic analysis of 38 Legionella species identifies large and diverse effector repertoires.</title>
        <authorList>
            <person name="Burstein D."/>
            <person name="Amaro F."/>
            <person name="Zusman T."/>
            <person name="Lifshitz Z."/>
            <person name="Cohen O."/>
            <person name="Gilbert J.A."/>
            <person name="Pupko T."/>
            <person name="Shuman H.A."/>
            <person name="Segal G."/>
        </authorList>
    </citation>
    <scope>NUCLEOTIDE SEQUENCE [LARGE SCALE GENOMIC DNA]</scope>
    <source>
        <strain evidence="1 2">ATCC 49504</strain>
    </source>
</reference>
<organism evidence="1 2">
    <name type="scientific">Legionella geestiana</name>
    <dbReference type="NCBI Taxonomy" id="45065"/>
    <lineage>
        <taxon>Bacteria</taxon>
        <taxon>Pseudomonadati</taxon>
        <taxon>Pseudomonadota</taxon>
        <taxon>Gammaproteobacteria</taxon>
        <taxon>Legionellales</taxon>
        <taxon>Legionellaceae</taxon>
        <taxon>Legionella</taxon>
    </lineage>
</organism>
<dbReference type="AlphaFoldDB" id="A0A0W0UA92"/>
<evidence type="ECO:0000313" key="1">
    <source>
        <dbReference type="EMBL" id="KTD04519.1"/>
    </source>
</evidence>
<gene>
    <name evidence="1" type="ORF">Lgee_0129</name>
</gene>